<dbReference type="Pfam" id="PF25919">
    <property type="entry name" value="BSH_CusB"/>
    <property type="match status" value="1"/>
</dbReference>
<dbReference type="InterPro" id="IPR051909">
    <property type="entry name" value="MFP_Cation_Efflux"/>
</dbReference>
<dbReference type="Pfam" id="PF25869">
    <property type="entry name" value="3HB_CusB"/>
    <property type="match status" value="1"/>
</dbReference>
<proteinExistence type="inferred from homology"/>
<evidence type="ECO:0000259" key="6">
    <source>
        <dbReference type="Pfam" id="PF25869"/>
    </source>
</evidence>
<feature type="domain" description="CusB-like barrel-sandwich hybrid" evidence="7">
    <location>
        <begin position="138"/>
        <end position="254"/>
    </location>
</feature>
<evidence type="ECO:0000256" key="4">
    <source>
        <dbReference type="ARBA" id="ARBA00023065"/>
    </source>
</evidence>
<evidence type="ECO:0000256" key="3">
    <source>
        <dbReference type="ARBA" id="ARBA00022729"/>
    </source>
</evidence>
<name>A0A345YCE1_9SPHN</name>
<dbReference type="Pfam" id="PF25975">
    <property type="entry name" value="CzcB_C"/>
    <property type="match status" value="1"/>
</dbReference>
<organism evidence="10 11">
    <name type="scientific">Erythrobacter aureus</name>
    <dbReference type="NCBI Taxonomy" id="2182384"/>
    <lineage>
        <taxon>Bacteria</taxon>
        <taxon>Pseudomonadati</taxon>
        <taxon>Pseudomonadota</taxon>
        <taxon>Alphaproteobacteria</taxon>
        <taxon>Sphingomonadales</taxon>
        <taxon>Erythrobacteraceae</taxon>
        <taxon>Erythrobacter/Porphyrobacter group</taxon>
        <taxon>Erythrobacter</taxon>
    </lineage>
</organism>
<dbReference type="InterPro" id="IPR058791">
    <property type="entry name" value="3HB_CusB"/>
</dbReference>
<dbReference type="AlphaFoldDB" id="A0A345YCE1"/>
<dbReference type="GO" id="GO:0015679">
    <property type="term" value="P:plasma membrane copper ion transport"/>
    <property type="evidence" value="ECO:0007669"/>
    <property type="project" value="TreeGrafter"/>
</dbReference>
<dbReference type="SUPFAM" id="SSF111369">
    <property type="entry name" value="HlyD-like secretion proteins"/>
    <property type="match status" value="1"/>
</dbReference>
<dbReference type="Pfam" id="PF11604">
    <property type="entry name" value="CusF_Ec"/>
    <property type="match status" value="1"/>
</dbReference>
<feature type="domain" description="CusB-like three alpha-helical bundle" evidence="6">
    <location>
        <begin position="174"/>
        <end position="221"/>
    </location>
</feature>
<protein>
    <submittedName>
        <fullName evidence="10">Efflux RND transporter periplasmic adaptor subunit</fullName>
    </submittedName>
</protein>
<keyword evidence="11" id="KW-1185">Reference proteome</keyword>
<dbReference type="GO" id="GO:0060003">
    <property type="term" value="P:copper ion export"/>
    <property type="evidence" value="ECO:0007669"/>
    <property type="project" value="TreeGrafter"/>
</dbReference>
<sequence>MRAATQAAWDRLSPRQKSWTTAATVALISLAAGYGLSQLGSSGSQPNENVGGPDSECEDVLYWYDPMVPGQQFDKPGKSPFMDMELLPKCAGEEVSAGVKINPGMVQNFGIRTTQAEYGILEPEVTVTGVLAYNGRDVAIVQPRAGGYVERTYGHAPDDVVGRGAPLVDILVPEWGGAQQEYLAVLRSGDEELARAMRERMRLLGMSSGLIASVGRSGRPHSTITVTAPIGGAITSLAVRPGMSVTSGQTLAEITGFSPIWLEAAVPETQAANVRVGQPVNATLTAFPEERFAGRIIAILPSAQDASRTITVRAELSNPSGRLKPGMFAQVSLTPDTRRALLVPSEAVIRTGRRTIVMVNQDENGFMPAEVRIGREAGGRTEVLAGLAAGEKVVTSGQFLLDSEASLTGLDVRPIDQASDAAKENNEESRFSATGTIEKIADGTVTLRHSAVPRLDWPAMTMTFRLKVPAQIRGFKKGDRVHFTFVQQDAGPRIETIRGSGQ</sequence>
<accession>A0A345YCE1</accession>
<gene>
    <name evidence="10" type="ORF">DVR09_03950</name>
</gene>
<dbReference type="Gene3D" id="2.40.30.170">
    <property type="match status" value="1"/>
</dbReference>
<evidence type="ECO:0000259" key="5">
    <source>
        <dbReference type="Pfam" id="PF19335"/>
    </source>
</evidence>
<dbReference type="InterPro" id="IPR058792">
    <property type="entry name" value="Beta-barrel_RND_2"/>
</dbReference>
<reference evidence="11" key="1">
    <citation type="submission" date="2018-07" db="EMBL/GenBank/DDBJ databases">
        <title>Genome sequence of Erythrobacter strain YH-07, an antagonistic bacterium isolated from Yellow Sea.</title>
        <authorList>
            <person name="Tang T."/>
            <person name="Liu Q."/>
            <person name="Sun X."/>
        </authorList>
    </citation>
    <scope>NUCLEOTIDE SEQUENCE [LARGE SCALE GENOMIC DNA]</scope>
    <source>
        <strain evidence="11">YH-07</strain>
    </source>
</reference>
<dbReference type="NCBIfam" id="TIGR01730">
    <property type="entry name" value="RND_mfp"/>
    <property type="match status" value="1"/>
</dbReference>
<dbReference type="KEGG" id="err:DVR09_03950"/>
<dbReference type="InterPro" id="IPR006143">
    <property type="entry name" value="RND_pump_MFP"/>
</dbReference>
<dbReference type="GO" id="GO:0046914">
    <property type="term" value="F:transition metal ion binding"/>
    <property type="evidence" value="ECO:0007669"/>
    <property type="project" value="TreeGrafter"/>
</dbReference>
<dbReference type="Gene3D" id="2.40.420.20">
    <property type="match status" value="1"/>
</dbReference>
<keyword evidence="2" id="KW-0813">Transport</keyword>
<feature type="domain" description="Heavy metal binding" evidence="5">
    <location>
        <begin position="62"/>
        <end position="89"/>
    </location>
</feature>
<dbReference type="Pfam" id="PF19335">
    <property type="entry name" value="HMBD"/>
    <property type="match status" value="1"/>
</dbReference>
<keyword evidence="3" id="KW-0732">Signal</keyword>
<dbReference type="InterPro" id="IPR021647">
    <property type="entry name" value="CusF_Ec"/>
</dbReference>
<dbReference type="OrthoDB" id="9806939at2"/>
<dbReference type="GO" id="GO:0030288">
    <property type="term" value="C:outer membrane-bounded periplasmic space"/>
    <property type="evidence" value="ECO:0007669"/>
    <property type="project" value="TreeGrafter"/>
</dbReference>
<evidence type="ECO:0000313" key="10">
    <source>
        <dbReference type="EMBL" id="AXK41593.1"/>
    </source>
</evidence>
<dbReference type="GO" id="GO:0016020">
    <property type="term" value="C:membrane"/>
    <property type="evidence" value="ECO:0007669"/>
    <property type="project" value="InterPro"/>
</dbReference>
<dbReference type="FunFam" id="2.40.30.170:FF:000010">
    <property type="entry name" value="Efflux RND transporter periplasmic adaptor subunit"/>
    <property type="match status" value="1"/>
</dbReference>
<comment type="similarity">
    <text evidence="1">Belongs to the membrane fusion protein (MFP) (TC 8.A.1) family.</text>
</comment>
<dbReference type="InterPro" id="IPR042230">
    <property type="entry name" value="CusF_sf"/>
</dbReference>
<dbReference type="GO" id="GO:0022857">
    <property type="term" value="F:transmembrane transporter activity"/>
    <property type="evidence" value="ECO:0007669"/>
    <property type="project" value="InterPro"/>
</dbReference>
<feature type="domain" description="CzcB-like C-terminal circularly permuted SH3-like" evidence="9">
    <location>
        <begin position="342"/>
        <end position="401"/>
    </location>
</feature>
<dbReference type="Pfam" id="PF25954">
    <property type="entry name" value="Beta-barrel_RND_2"/>
    <property type="match status" value="1"/>
</dbReference>
<dbReference type="FunFam" id="2.40.420.20:FF:000003">
    <property type="entry name" value="Cation efflux system protein cusB"/>
    <property type="match status" value="1"/>
</dbReference>
<dbReference type="InterPro" id="IPR058790">
    <property type="entry name" value="BSH_CusB"/>
</dbReference>
<dbReference type="PANTHER" id="PTHR30097">
    <property type="entry name" value="CATION EFFLUX SYSTEM PROTEIN CUSB"/>
    <property type="match status" value="1"/>
</dbReference>
<evidence type="ECO:0000313" key="11">
    <source>
        <dbReference type="Proteomes" id="UP000254508"/>
    </source>
</evidence>
<dbReference type="Gene3D" id="6.10.140.730">
    <property type="match status" value="1"/>
</dbReference>
<dbReference type="RefSeq" id="WP_115415780.1">
    <property type="nucleotide sequence ID" value="NZ_CP031357.1"/>
</dbReference>
<dbReference type="Gene3D" id="2.40.50.100">
    <property type="match status" value="1"/>
</dbReference>
<evidence type="ECO:0000259" key="7">
    <source>
        <dbReference type="Pfam" id="PF25919"/>
    </source>
</evidence>
<evidence type="ECO:0000259" key="8">
    <source>
        <dbReference type="Pfam" id="PF25954"/>
    </source>
</evidence>
<keyword evidence="4" id="KW-0406">Ion transport</keyword>
<dbReference type="Gene3D" id="2.40.50.320">
    <property type="entry name" value="Copper binding periplasmic protein CusF"/>
    <property type="match status" value="1"/>
</dbReference>
<dbReference type="InterPro" id="IPR058649">
    <property type="entry name" value="CzcB_C"/>
</dbReference>
<dbReference type="PANTHER" id="PTHR30097:SF15">
    <property type="entry name" value="CATION EFFLUX SYSTEM PROTEIN CUSB"/>
    <property type="match status" value="1"/>
</dbReference>
<evidence type="ECO:0000256" key="2">
    <source>
        <dbReference type="ARBA" id="ARBA00022448"/>
    </source>
</evidence>
<dbReference type="Proteomes" id="UP000254508">
    <property type="component" value="Chromosome"/>
</dbReference>
<feature type="domain" description="CusB-like beta-barrel" evidence="8">
    <location>
        <begin position="259"/>
        <end position="335"/>
    </location>
</feature>
<evidence type="ECO:0000256" key="1">
    <source>
        <dbReference type="ARBA" id="ARBA00009477"/>
    </source>
</evidence>
<dbReference type="InterPro" id="IPR045800">
    <property type="entry name" value="HMBD"/>
</dbReference>
<evidence type="ECO:0000259" key="9">
    <source>
        <dbReference type="Pfam" id="PF25975"/>
    </source>
</evidence>
<dbReference type="EMBL" id="CP031357">
    <property type="protein sequence ID" value="AXK41593.1"/>
    <property type="molecule type" value="Genomic_DNA"/>
</dbReference>